<protein>
    <submittedName>
        <fullName evidence="2">DUF305 domain-containing protein</fullName>
    </submittedName>
</protein>
<keyword evidence="3" id="KW-1185">Reference proteome</keyword>
<evidence type="ECO:0000313" key="3">
    <source>
        <dbReference type="Proteomes" id="UP001612741"/>
    </source>
</evidence>
<dbReference type="Pfam" id="PF03713">
    <property type="entry name" value="DUF305"/>
    <property type="match status" value="1"/>
</dbReference>
<dbReference type="EMBL" id="JBITGY010000005">
    <property type="protein sequence ID" value="MFI6499841.1"/>
    <property type="molecule type" value="Genomic_DNA"/>
</dbReference>
<comment type="caution">
    <text evidence="2">The sequence shown here is derived from an EMBL/GenBank/DDBJ whole genome shotgun (WGS) entry which is preliminary data.</text>
</comment>
<feature type="domain" description="DUF305" evidence="1">
    <location>
        <begin position="45"/>
        <end position="187"/>
    </location>
</feature>
<dbReference type="Gene3D" id="1.20.1260.10">
    <property type="match status" value="1"/>
</dbReference>
<gene>
    <name evidence="2" type="ORF">ACIBG2_20800</name>
</gene>
<sequence length="190" mass="20992">MPGLDAEAVTCHSRDDMKRAFALGLLLLAAACAAPETAPPVNSEDVMFLQMMIPHHRQGIEIVKQARGKTVPDQLKTLAAAIETTQDDEVEKMMRWLRSWDQPTVAPSSAHAGHGGLPETDREKIGRLAKSKDFPRDFLNLLIAHQDDAVQMARIETMNGINPEVKAWADQIGKSREAQIDQMMTLLKTA</sequence>
<evidence type="ECO:0000259" key="1">
    <source>
        <dbReference type="Pfam" id="PF03713"/>
    </source>
</evidence>
<accession>A0ABW7YVS9</accession>
<dbReference type="InterPro" id="IPR012347">
    <property type="entry name" value="Ferritin-like"/>
</dbReference>
<proteinExistence type="predicted"/>
<reference evidence="2 3" key="1">
    <citation type="submission" date="2024-10" db="EMBL/GenBank/DDBJ databases">
        <title>The Natural Products Discovery Center: Release of the First 8490 Sequenced Strains for Exploring Actinobacteria Biosynthetic Diversity.</title>
        <authorList>
            <person name="Kalkreuter E."/>
            <person name="Kautsar S.A."/>
            <person name="Yang D."/>
            <person name="Bader C.D."/>
            <person name="Teijaro C.N."/>
            <person name="Fluegel L."/>
            <person name="Davis C.M."/>
            <person name="Simpson J.R."/>
            <person name="Lauterbach L."/>
            <person name="Steele A.D."/>
            <person name="Gui C."/>
            <person name="Meng S."/>
            <person name="Li G."/>
            <person name="Viehrig K."/>
            <person name="Ye F."/>
            <person name="Su P."/>
            <person name="Kiefer A.F."/>
            <person name="Nichols A."/>
            <person name="Cepeda A.J."/>
            <person name="Yan W."/>
            <person name="Fan B."/>
            <person name="Jiang Y."/>
            <person name="Adhikari A."/>
            <person name="Zheng C.-J."/>
            <person name="Schuster L."/>
            <person name="Cowan T.M."/>
            <person name="Smanski M.J."/>
            <person name="Chevrette M.G."/>
            <person name="De Carvalho L.P.S."/>
            <person name="Shen B."/>
        </authorList>
    </citation>
    <scope>NUCLEOTIDE SEQUENCE [LARGE SCALE GENOMIC DNA]</scope>
    <source>
        <strain evidence="2 3">NPDC050545</strain>
    </source>
</reference>
<dbReference type="InterPro" id="IPR005183">
    <property type="entry name" value="DUF305_CopM-like"/>
</dbReference>
<name>A0ABW7YVS9_9ACTN</name>
<dbReference type="RefSeq" id="WP_397083389.1">
    <property type="nucleotide sequence ID" value="NZ_JBITGY010000005.1"/>
</dbReference>
<dbReference type="Proteomes" id="UP001612741">
    <property type="component" value="Unassembled WGS sequence"/>
</dbReference>
<organism evidence="2 3">
    <name type="scientific">Nonomuraea typhae</name>
    <dbReference type="NCBI Taxonomy" id="2603600"/>
    <lineage>
        <taxon>Bacteria</taxon>
        <taxon>Bacillati</taxon>
        <taxon>Actinomycetota</taxon>
        <taxon>Actinomycetes</taxon>
        <taxon>Streptosporangiales</taxon>
        <taxon>Streptosporangiaceae</taxon>
        <taxon>Nonomuraea</taxon>
    </lineage>
</organism>
<dbReference type="PANTHER" id="PTHR36933">
    <property type="entry name" value="SLL0788 PROTEIN"/>
    <property type="match status" value="1"/>
</dbReference>
<dbReference type="PANTHER" id="PTHR36933:SF1">
    <property type="entry name" value="SLL0788 PROTEIN"/>
    <property type="match status" value="1"/>
</dbReference>
<evidence type="ECO:0000313" key="2">
    <source>
        <dbReference type="EMBL" id="MFI6499841.1"/>
    </source>
</evidence>